<dbReference type="GO" id="GO:0005615">
    <property type="term" value="C:extracellular space"/>
    <property type="evidence" value="ECO:0007669"/>
    <property type="project" value="TreeGrafter"/>
</dbReference>
<keyword evidence="3" id="KW-0645">Protease</keyword>
<dbReference type="GO" id="GO:0004252">
    <property type="term" value="F:serine-type endopeptidase activity"/>
    <property type="evidence" value="ECO:0007669"/>
    <property type="project" value="InterPro"/>
</dbReference>
<evidence type="ECO:0000256" key="3">
    <source>
        <dbReference type="ARBA" id="ARBA00022670"/>
    </source>
</evidence>
<dbReference type="InterPro" id="IPR009003">
    <property type="entry name" value="Peptidase_S1_PA"/>
</dbReference>
<dbReference type="EMBL" id="VSRR010126363">
    <property type="protein sequence ID" value="MPD01264.1"/>
    <property type="molecule type" value="Genomic_DNA"/>
</dbReference>
<dbReference type="OrthoDB" id="6359355at2759"/>
<accession>A0A5B7K3T1</accession>
<dbReference type="SUPFAM" id="SSF50494">
    <property type="entry name" value="Trypsin-like serine proteases"/>
    <property type="match status" value="1"/>
</dbReference>
<evidence type="ECO:0000256" key="5">
    <source>
        <dbReference type="ARBA" id="ARBA00022825"/>
    </source>
</evidence>
<dbReference type="PANTHER" id="PTHR24264:SF65">
    <property type="entry name" value="SRCR DOMAIN-CONTAINING PROTEIN"/>
    <property type="match status" value="1"/>
</dbReference>
<gene>
    <name evidence="7" type="primary">CFB_2</name>
    <name evidence="7" type="ORF">E2C01_096783</name>
</gene>
<reference evidence="7 8" key="1">
    <citation type="submission" date="2019-05" db="EMBL/GenBank/DDBJ databases">
        <title>Another draft genome of Portunus trituberculatus and its Hox gene families provides insights of decapod evolution.</title>
        <authorList>
            <person name="Jeong J.-H."/>
            <person name="Song I."/>
            <person name="Kim S."/>
            <person name="Choi T."/>
            <person name="Kim D."/>
            <person name="Ryu S."/>
            <person name="Kim W."/>
        </authorList>
    </citation>
    <scope>NUCLEOTIDE SEQUENCE [LARGE SCALE GENOMIC DNA]</scope>
    <source>
        <tissue evidence="7">Muscle</tissue>
    </source>
</reference>
<name>A0A5B7K3T1_PORTR</name>
<evidence type="ECO:0000256" key="2">
    <source>
        <dbReference type="ARBA" id="ARBA00022525"/>
    </source>
</evidence>
<comment type="caution">
    <text evidence="7">The sequence shown here is derived from an EMBL/GenBank/DDBJ whole genome shotgun (WGS) entry which is preliminary data.</text>
</comment>
<evidence type="ECO:0000256" key="4">
    <source>
        <dbReference type="ARBA" id="ARBA00022801"/>
    </source>
</evidence>
<dbReference type="PANTHER" id="PTHR24264">
    <property type="entry name" value="TRYPSIN-RELATED"/>
    <property type="match status" value="1"/>
</dbReference>
<organism evidence="7 8">
    <name type="scientific">Portunus trituberculatus</name>
    <name type="common">Swimming crab</name>
    <name type="synonym">Neptunus trituberculatus</name>
    <dbReference type="NCBI Taxonomy" id="210409"/>
    <lineage>
        <taxon>Eukaryota</taxon>
        <taxon>Metazoa</taxon>
        <taxon>Ecdysozoa</taxon>
        <taxon>Arthropoda</taxon>
        <taxon>Crustacea</taxon>
        <taxon>Multicrustacea</taxon>
        <taxon>Malacostraca</taxon>
        <taxon>Eumalacostraca</taxon>
        <taxon>Eucarida</taxon>
        <taxon>Decapoda</taxon>
        <taxon>Pleocyemata</taxon>
        <taxon>Brachyura</taxon>
        <taxon>Eubrachyura</taxon>
        <taxon>Portunoidea</taxon>
        <taxon>Portunidae</taxon>
        <taxon>Portuninae</taxon>
        <taxon>Portunus</taxon>
    </lineage>
</organism>
<keyword evidence="2" id="KW-0964">Secreted</keyword>
<dbReference type="InterPro" id="IPR050127">
    <property type="entry name" value="Serine_Proteases_S1"/>
</dbReference>
<dbReference type="AlphaFoldDB" id="A0A5B7K3T1"/>
<keyword evidence="5" id="KW-0720">Serine protease</keyword>
<dbReference type="GO" id="GO:0006508">
    <property type="term" value="P:proteolysis"/>
    <property type="evidence" value="ECO:0007669"/>
    <property type="project" value="UniProtKB-KW"/>
</dbReference>
<evidence type="ECO:0000313" key="8">
    <source>
        <dbReference type="Proteomes" id="UP000324222"/>
    </source>
</evidence>
<dbReference type="Pfam" id="PF00089">
    <property type="entry name" value="Trypsin"/>
    <property type="match status" value="1"/>
</dbReference>
<protein>
    <submittedName>
        <fullName evidence="7">Clotting factor B</fullName>
    </submittedName>
</protein>
<proteinExistence type="predicted"/>
<evidence type="ECO:0000256" key="1">
    <source>
        <dbReference type="ARBA" id="ARBA00004613"/>
    </source>
</evidence>
<feature type="domain" description="Peptidase S1" evidence="6">
    <location>
        <begin position="1"/>
        <end position="111"/>
    </location>
</feature>
<dbReference type="Proteomes" id="UP000324222">
    <property type="component" value="Unassembled WGS sequence"/>
</dbReference>
<keyword evidence="8" id="KW-1185">Reference proteome</keyword>
<dbReference type="InterPro" id="IPR043504">
    <property type="entry name" value="Peptidase_S1_PA_chymotrypsin"/>
</dbReference>
<dbReference type="Gene3D" id="2.40.10.10">
    <property type="entry name" value="Trypsin-like serine proteases"/>
    <property type="match status" value="1"/>
</dbReference>
<evidence type="ECO:0000259" key="6">
    <source>
        <dbReference type="PROSITE" id="PS50240"/>
    </source>
</evidence>
<evidence type="ECO:0000313" key="7">
    <source>
        <dbReference type="EMBL" id="MPD01264.1"/>
    </source>
</evidence>
<keyword evidence="4" id="KW-0378">Hydrolase</keyword>
<sequence>MITFVFSNQEFILPVCLPWGSKIEENIVDSKATVMGWGHTSLGGFLSPTLMEVDVQVFPTSRCNSSYFSLPHYPDHWPRGIGEETLCAGDVEGGKDSCQVSSAVPHSYLSY</sequence>
<dbReference type="PROSITE" id="PS50240">
    <property type="entry name" value="TRYPSIN_DOM"/>
    <property type="match status" value="1"/>
</dbReference>
<dbReference type="InterPro" id="IPR001254">
    <property type="entry name" value="Trypsin_dom"/>
</dbReference>
<comment type="subcellular location">
    <subcellularLocation>
        <location evidence="1">Secreted</location>
    </subcellularLocation>
</comment>